<evidence type="ECO:0000313" key="3">
    <source>
        <dbReference type="WBParaSite" id="ACAC_0001013701-mRNA-1"/>
    </source>
</evidence>
<proteinExistence type="predicted"/>
<evidence type="ECO:0000313" key="2">
    <source>
        <dbReference type="Proteomes" id="UP000035642"/>
    </source>
</evidence>
<name>A0A0K0DGD1_ANGCA</name>
<accession>A0A0K0DGD1</accession>
<protein>
    <submittedName>
        <fullName evidence="3">Peptidase_M10 domain-containing protein</fullName>
    </submittedName>
</protein>
<dbReference type="WBParaSite" id="ACAC_0001013701-mRNA-1">
    <property type="protein sequence ID" value="ACAC_0001013701-mRNA-1"/>
    <property type="gene ID" value="ACAC_0001013701"/>
</dbReference>
<feature type="chain" id="PRO_5005326909" evidence="1">
    <location>
        <begin position="23"/>
        <end position="520"/>
    </location>
</feature>
<keyword evidence="1" id="KW-0732">Signal</keyword>
<organism evidence="2 3">
    <name type="scientific">Angiostrongylus cantonensis</name>
    <name type="common">Rat lungworm</name>
    <dbReference type="NCBI Taxonomy" id="6313"/>
    <lineage>
        <taxon>Eukaryota</taxon>
        <taxon>Metazoa</taxon>
        <taxon>Ecdysozoa</taxon>
        <taxon>Nematoda</taxon>
        <taxon>Chromadorea</taxon>
        <taxon>Rhabditida</taxon>
        <taxon>Rhabditina</taxon>
        <taxon>Rhabditomorpha</taxon>
        <taxon>Strongyloidea</taxon>
        <taxon>Metastrongylidae</taxon>
        <taxon>Angiostrongylus</taxon>
    </lineage>
</organism>
<feature type="signal peptide" evidence="1">
    <location>
        <begin position="1"/>
        <end position="22"/>
    </location>
</feature>
<dbReference type="Proteomes" id="UP000035642">
    <property type="component" value="Unassembled WGS sequence"/>
</dbReference>
<evidence type="ECO:0000256" key="1">
    <source>
        <dbReference type="SAM" id="SignalP"/>
    </source>
</evidence>
<dbReference type="AlphaFoldDB" id="A0A0K0DGD1"/>
<sequence>MIVSLVVLVALLPHSALVLVGAIPRRGNEPWSLVLCKFKDSDYEPRTAEWFSEWISGGNNPEIDLQPMFSDTIENYFSSVSNTIYTIKGSNVTKWLRLPWTRHEVLRMALMDPRLQSVRDRPFAHTSFRNLVFKMFDKAKQLCISFAEQNGFTLHRRKITVINMENTAVYSKDTGKVYALLPSLFSNAVAKLITSFLTGNKFVLIPYVEKFLGVLLTPKLIFSSVLTHEMIHGMNVGHSYSDRKVQVSRFWIRNRNRTSLNFVQVFPYAAPGEYDDKYDLMSTANAHMRLSTYGLSGPGLNGPHLDYLGWLPQNRIVYFGRDGRTNYTLRLSSLSVPHRLTNGWLLVMIPYDRDDPGNVYTIEHRTPVGNDMAIKQCAQGAVVVHKVHRIGQSYYSTLITHEHGEFDELTAGTEWLRFLNTNIDGSFQYIRVKVRINLLLYICCKIIDKITSRAPLSCVFMTCCTVCNVMVERVNGKSHSADLKIITTFRPVLSFCLIYFVFRYVSGISTENHENLCDTK</sequence>
<reference evidence="3" key="2">
    <citation type="submission" date="2017-02" db="UniProtKB">
        <authorList>
            <consortium name="WormBaseParasite"/>
        </authorList>
    </citation>
    <scope>IDENTIFICATION</scope>
</reference>
<dbReference type="STRING" id="6313.A0A0K0DGD1"/>
<keyword evidence="2" id="KW-1185">Reference proteome</keyword>
<reference evidence="2" key="1">
    <citation type="submission" date="2012-09" db="EMBL/GenBank/DDBJ databases">
        <authorList>
            <person name="Martin A.A."/>
        </authorList>
    </citation>
    <scope>NUCLEOTIDE SEQUENCE</scope>
</reference>